<keyword evidence="3" id="KW-1185">Reference proteome</keyword>
<feature type="compositionally biased region" description="Basic and acidic residues" evidence="1">
    <location>
        <begin position="59"/>
        <end position="70"/>
    </location>
</feature>
<dbReference type="Proteomes" id="UP000297280">
    <property type="component" value="Unassembled WGS sequence"/>
</dbReference>
<feature type="region of interest" description="Disordered" evidence="1">
    <location>
        <begin position="41"/>
        <end position="70"/>
    </location>
</feature>
<sequence length="70" mass="7639">MSSQAPGSCSPKKKDEAYYCTLRLSIQSTCAGYVKILAPAREEPGPGTHVEIEEEGEEEVPRAMESTKHV</sequence>
<evidence type="ECO:0000313" key="3">
    <source>
        <dbReference type="Proteomes" id="UP000297280"/>
    </source>
</evidence>
<protein>
    <submittedName>
        <fullName evidence="2">Uncharacterized protein</fullName>
    </submittedName>
</protein>
<gene>
    <name evidence="2" type="ORF">BPOR_0996g00040</name>
</gene>
<evidence type="ECO:0000313" key="2">
    <source>
        <dbReference type="EMBL" id="TGO81847.1"/>
    </source>
</evidence>
<dbReference type="EMBL" id="PQXO01000990">
    <property type="protein sequence ID" value="TGO81847.1"/>
    <property type="molecule type" value="Genomic_DNA"/>
</dbReference>
<accession>A0A4Z1K7A3</accession>
<proteinExistence type="predicted"/>
<evidence type="ECO:0000256" key="1">
    <source>
        <dbReference type="SAM" id="MobiDB-lite"/>
    </source>
</evidence>
<comment type="caution">
    <text evidence="2">The sequence shown here is derived from an EMBL/GenBank/DDBJ whole genome shotgun (WGS) entry which is preliminary data.</text>
</comment>
<name>A0A4Z1K7A3_9HELO</name>
<dbReference type="AlphaFoldDB" id="A0A4Z1K7A3"/>
<organism evidence="2 3">
    <name type="scientific">Botrytis porri</name>
    <dbReference type="NCBI Taxonomy" id="87229"/>
    <lineage>
        <taxon>Eukaryota</taxon>
        <taxon>Fungi</taxon>
        <taxon>Dikarya</taxon>
        <taxon>Ascomycota</taxon>
        <taxon>Pezizomycotina</taxon>
        <taxon>Leotiomycetes</taxon>
        <taxon>Helotiales</taxon>
        <taxon>Sclerotiniaceae</taxon>
        <taxon>Botrytis</taxon>
    </lineage>
</organism>
<reference evidence="2 3" key="1">
    <citation type="submission" date="2017-12" db="EMBL/GenBank/DDBJ databases">
        <title>Comparative genomics of Botrytis spp.</title>
        <authorList>
            <person name="Valero-Jimenez C.A."/>
            <person name="Tapia P."/>
            <person name="Veloso J."/>
            <person name="Silva-Moreno E."/>
            <person name="Staats M."/>
            <person name="Valdes J.H."/>
            <person name="Van Kan J.A.L."/>
        </authorList>
    </citation>
    <scope>NUCLEOTIDE SEQUENCE [LARGE SCALE GENOMIC DNA]</scope>
    <source>
        <strain evidence="2 3">MUCL3349</strain>
    </source>
</reference>